<dbReference type="Proteomes" id="UP000774326">
    <property type="component" value="Unassembled WGS sequence"/>
</dbReference>
<evidence type="ECO:0000313" key="2">
    <source>
        <dbReference type="Proteomes" id="UP000774326"/>
    </source>
</evidence>
<dbReference type="AlphaFoldDB" id="A0A9P8TDW5"/>
<organism evidence="1 2">
    <name type="scientific">Wickerhamomyces pijperi</name>
    <name type="common">Yeast</name>
    <name type="synonym">Pichia pijperi</name>
    <dbReference type="NCBI Taxonomy" id="599730"/>
    <lineage>
        <taxon>Eukaryota</taxon>
        <taxon>Fungi</taxon>
        <taxon>Dikarya</taxon>
        <taxon>Ascomycota</taxon>
        <taxon>Saccharomycotina</taxon>
        <taxon>Saccharomycetes</taxon>
        <taxon>Phaffomycetales</taxon>
        <taxon>Wickerhamomycetaceae</taxon>
        <taxon>Wickerhamomyces</taxon>
    </lineage>
</organism>
<sequence length="614" mass="69884">MSTPNQYNHHPSSLLDLPNELLHEIISHCIGDIDTLLQIPEIKSRLSNYVTYISNTSEYKNQSCDAVIAKFSEKSANGIVDSLQRLPANVSLYLLYEHTDNLTNFEVTEPVLEQLCRFKNVSVKVGHRSELSELNFTQMVRYLGLSKSTRIDLQDCFDTDICEEGGFYPWIYAVRSSYSDPGLLEYLLKTCPNMVRCEVLDGVDTSGDYTSFQLSNIRHDKLQYLHLSDLAKAESLDFPLLEELSVSFPISMNQEFPEPSGIYKVSCPNLKSLTLTFHGKSPLVEDFNIGQLDEVSIRGFYIKGQQQPSAKTMDFFSRFKTVTSGGELSCLLTIKDLFVNCETLYVEEAEEVEVSVDEFDKADDAFPNVRNLIFFNLYNLDGAMLSGGGYPRLESLHLHLDCMSGSFDSHWAKLIRSVKHLTLTVANRGFVTQETLITEHYEDMRGSSGDSCLQKLTFEGFDFNPVPLLSLVYNLSQVHSLSFIKFQQHKDLRIQGTQTPNLSTLMCEGSQAGSTPSYLHVQSLEKLTHLKTSHVSQIYIERCHNIQTIKTFKPNDHFGILRLHADSLPHLRQLSYIKQFGSEHNTINIPDLHCDVDVQSKIYRPHKRKFENDW</sequence>
<gene>
    <name evidence="1" type="ORF">WICPIJ_009469</name>
</gene>
<name>A0A9P8TDW5_WICPI</name>
<accession>A0A9P8TDW5</accession>
<comment type="caution">
    <text evidence="1">The sequence shown here is derived from an EMBL/GenBank/DDBJ whole genome shotgun (WGS) entry which is preliminary data.</text>
</comment>
<evidence type="ECO:0000313" key="1">
    <source>
        <dbReference type="EMBL" id="KAH3674766.1"/>
    </source>
</evidence>
<reference evidence="1" key="1">
    <citation type="journal article" date="2021" name="Open Biol.">
        <title>Shared evolutionary footprints suggest mitochondrial oxidative damage underlies multiple complex I losses in fungi.</title>
        <authorList>
            <person name="Schikora-Tamarit M.A."/>
            <person name="Marcet-Houben M."/>
            <person name="Nosek J."/>
            <person name="Gabaldon T."/>
        </authorList>
    </citation>
    <scope>NUCLEOTIDE SEQUENCE</scope>
    <source>
        <strain evidence="1">CBS2887</strain>
    </source>
</reference>
<keyword evidence="2" id="KW-1185">Reference proteome</keyword>
<protein>
    <submittedName>
        <fullName evidence="1">Uncharacterized protein</fullName>
    </submittedName>
</protein>
<reference evidence="1" key="2">
    <citation type="submission" date="2021-01" db="EMBL/GenBank/DDBJ databases">
        <authorList>
            <person name="Schikora-Tamarit M.A."/>
        </authorList>
    </citation>
    <scope>NUCLEOTIDE SEQUENCE</scope>
    <source>
        <strain evidence="1">CBS2887</strain>
    </source>
</reference>
<dbReference type="EMBL" id="JAEUBG010005464">
    <property type="protein sequence ID" value="KAH3674766.1"/>
    <property type="molecule type" value="Genomic_DNA"/>
</dbReference>
<proteinExistence type="predicted"/>